<name>A0A849VT27_9HYPH</name>
<reference evidence="2 3" key="1">
    <citation type="submission" date="2020-05" db="EMBL/GenBank/DDBJ databases">
        <authorList>
            <person name="Kim M.K."/>
        </authorList>
    </citation>
    <scope>NUCLEOTIDE SEQUENCE [LARGE SCALE GENOMIC DNA]</scope>
    <source>
        <strain evidence="2 3">BT25</strain>
    </source>
</reference>
<keyword evidence="1" id="KW-1133">Transmembrane helix</keyword>
<comment type="caution">
    <text evidence="2">The sequence shown here is derived from an EMBL/GenBank/DDBJ whole genome shotgun (WGS) entry which is preliminary data.</text>
</comment>
<evidence type="ECO:0000256" key="1">
    <source>
        <dbReference type="SAM" id="Phobius"/>
    </source>
</evidence>
<dbReference type="InterPro" id="IPR058159">
    <property type="entry name" value="Phage_holin_10"/>
</dbReference>
<dbReference type="Pfam" id="PF23987">
    <property type="entry name" value="Phage_holin_10"/>
    <property type="match status" value="1"/>
</dbReference>
<protein>
    <recommendedName>
        <fullName evidence="4">Holin</fullName>
    </recommendedName>
</protein>
<dbReference type="EMBL" id="JABUMX010000002">
    <property type="protein sequence ID" value="NTS31247.1"/>
    <property type="molecule type" value="Genomic_DNA"/>
</dbReference>
<evidence type="ECO:0000313" key="2">
    <source>
        <dbReference type="EMBL" id="NTS31247.1"/>
    </source>
</evidence>
<evidence type="ECO:0000313" key="3">
    <source>
        <dbReference type="Proteomes" id="UP000550508"/>
    </source>
</evidence>
<gene>
    <name evidence="2" type="ORF">HQ945_08265</name>
</gene>
<sequence length="87" mass="9507">MDIALFIPILRQILQALGGLLVGYGYFDETGWTAASGLIINLVTTGWWLYDRWQINRANRAVKEVAKDAVGPAVVKQVVNEATGTTS</sequence>
<evidence type="ECO:0008006" key="4">
    <source>
        <dbReference type="Google" id="ProtNLM"/>
    </source>
</evidence>
<accession>A0A849VT27</accession>
<dbReference type="RefSeq" id="WP_174207904.1">
    <property type="nucleotide sequence ID" value="NZ_JABUMX010000002.1"/>
</dbReference>
<dbReference type="AlphaFoldDB" id="A0A849VT27"/>
<keyword evidence="3" id="KW-1185">Reference proteome</keyword>
<dbReference type="Proteomes" id="UP000550508">
    <property type="component" value="Unassembled WGS sequence"/>
</dbReference>
<organism evidence="2 3">
    <name type="scientific">Phyllobacterium pellucidum</name>
    <dbReference type="NCBI Taxonomy" id="2740464"/>
    <lineage>
        <taxon>Bacteria</taxon>
        <taxon>Pseudomonadati</taxon>
        <taxon>Pseudomonadota</taxon>
        <taxon>Alphaproteobacteria</taxon>
        <taxon>Hyphomicrobiales</taxon>
        <taxon>Phyllobacteriaceae</taxon>
        <taxon>Phyllobacterium</taxon>
    </lineage>
</organism>
<proteinExistence type="predicted"/>
<feature type="transmembrane region" description="Helical" evidence="1">
    <location>
        <begin position="31"/>
        <end position="50"/>
    </location>
</feature>
<keyword evidence="1" id="KW-0812">Transmembrane</keyword>
<keyword evidence="1" id="KW-0472">Membrane</keyword>